<gene>
    <name evidence="2" type="ORF">Scep_007262</name>
</gene>
<comment type="caution">
    <text evidence="2">The sequence shown here is derived from an EMBL/GenBank/DDBJ whole genome shotgun (WGS) entry which is preliminary data.</text>
</comment>
<feature type="region of interest" description="Disordered" evidence="1">
    <location>
        <begin position="1"/>
        <end position="26"/>
    </location>
</feature>
<dbReference type="Proteomes" id="UP001419268">
    <property type="component" value="Unassembled WGS sequence"/>
</dbReference>
<dbReference type="EMBL" id="JBBNAG010000003">
    <property type="protein sequence ID" value="KAK9148505.1"/>
    <property type="molecule type" value="Genomic_DNA"/>
</dbReference>
<feature type="region of interest" description="Disordered" evidence="1">
    <location>
        <begin position="102"/>
        <end position="122"/>
    </location>
</feature>
<sequence length="122" mass="13063">MAERGDRRTSRSGGYRQLLDDDGPAEHDGWWRSWWRSGSVAGVWWLEAGSVAGGCCSAPAPATARRTPTRRTIAQSSGVVRTAGLPAAAWCGQHDAEVWISGFRSGGGGRPAVQASKQRRGR</sequence>
<organism evidence="2 3">
    <name type="scientific">Stephania cephalantha</name>
    <dbReference type="NCBI Taxonomy" id="152367"/>
    <lineage>
        <taxon>Eukaryota</taxon>
        <taxon>Viridiplantae</taxon>
        <taxon>Streptophyta</taxon>
        <taxon>Embryophyta</taxon>
        <taxon>Tracheophyta</taxon>
        <taxon>Spermatophyta</taxon>
        <taxon>Magnoliopsida</taxon>
        <taxon>Ranunculales</taxon>
        <taxon>Menispermaceae</taxon>
        <taxon>Menispermoideae</taxon>
        <taxon>Cissampelideae</taxon>
        <taxon>Stephania</taxon>
    </lineage>
</organism>
<accession>A0AAP0KAS9</accession>
<evidence type="ECO:0000313" key="3">
    <source>
        <dbReference type="Proteomes" id="UP001419268"/>
    </source>
</evidence>
<name>A0AAP0KAS9_9MAGN</name>
<protein>
    <submittedName>
        <fullName evidence="2">Uncharacterized protein</fullName>
    </submittedName>
</protein>
<dbReference type="AlphaFoldDB" id="A0AAP0KAS9"/>
<evidence type="ECO:0000256" key="1">
    <source>
        <dbReference type="SAM" id="MobiDB-lite"/>
    </source>
</evidence>
<proteinExistence type="predicted"/>
<evidence type="ECO:0000313" key="2">
    <source>
        <dbReference type="EMBL" id="KAK9148505.1"/>
    </source>
</evidence>
<keyword evidence="3" id="KW-1185">Reference proteome</keyword>
<reference evidence="2 3" key="1">
    <citation type="submission" date="2024-01" db="EMBL/GenBank/DDBJ databases">
        <title>Genome assemblies of Stephania.</title>
        <authorList>
            <person name="Yang L."/>
        </authorList>
    </citation>
    <scope>NUCLEOTIDE SEQUENCE [LARGE SCALE GENOMIC DNA]</scope>
    <source>
        <strain evidence="2">JXDWG</strain>
        <tissue evidence="2">Leaf</tissue>
    </source>
</reference>